<dbReference type="OrthoDB" id="10644076at2759"/>
<reference evidence="2 3" key="1">
    <citation type="journal article" date="2017" name="Curr. Biol.">
        <title>Genome architecture and evolution of a unichromosomal asexual nematode.</title>
        <authorList>
            <person name="Fradin H."/>
            <person name="Zegar C."/>
            <person name="Gutwein M."/>
            <person name="Lucas J."/>
            <person name="Kovtun M."/>
            <person name="Corcoran D."/>
            <person name="Baugh L.R."/>
            <person name="Kiontke K."/>
            <person name="Gunsalus K."/>
            <person name="Fitch D.H."/>
            <person name="Piano F."/>
        </authorList>
    </citation>
    <scope>NUCLEOTIDE SEQUENCE [LARGE SCALE GENOMIC DNA]</scope>
    <source>
        <strain evidence="2">PF1309</strain>
    </source>
</reference>
<evidence type="ECO:0000313" key="2">
    <source>
        <dbReference type="EMBL" id="PAV67787.1"/>
    </source>
</evidence>
<dbReference type="EMBL" id="LIAE01009882">
    <property type="protein sequence ID" value="PAV67787.1"/>
    <property type="molecule type" value="Genomic_DNA"/>
</dbReference>
<name>A0A2A2K1D6_9BILA</name>
<dbReference type="AlphaFoldDB" id="A0A2A2K1D6"/>
<evidence type="ECO:0000313" key="3">
    <source>
        <dbReference type="Proteomes" id="UP000218231"/>
    </source>
</evidence>
<protein>
    <submittedName>
        <fullName evidence="2">Uncharacterized protein</fullName>
    </submittedName>
</protein>
<comment type="caution">
    <text evidence="2">The sequence shown here is derived from an EMBL/GenBank/DDBJ whole genome shotgun (WGS) entry which is preliminary data.</text>
</comment>
<proteinExistence type="predicted"/>
<sequence>MAGCRSAAPRGDQSAVGFGLPRPAAVERGHALDVGDAAPGELRGLRDAHARLAQTYDAPVVGEVRLAAGVPPRPLGNLDALALPLAPGLVVIPRRLQRDPQQHVLHRLQHDARHACAISYQVRQVHNARHRQPSPPAPDSIHQQFRFLQRQAADAVDLLGHHHLARLQVRHHAQQLRPVRSRARRLLPVYGRDIKAGRPRTSHNALLPRQVLLVRAYPQIHPRRPNLAACHLLITPTWRCWVYPCEPVMQQLAQNSNYRSYVA</sequence>
<accession>A0A2A2K1D6</accession>
<dbReference type="Proteomes" id="UP000218231">
    <property type="component" value="Unassembled WGS sequence"/>
</dbReference>
<feature type="region of interest" description="Disordered" evidence="1">
    <location>
        <begin position="1"/>
        <end position="20"/>
    </location>
</feature>
<evidence type="ECO:0000256" key="1">
    <source>
        <dbReference type="SAM" id="MobiDB-lite"/>
    </source>
</evidence>
<gene>
    <name evidence="2" type="ORF">WR25_02657</name>
</gene>
<keyword evidence="3" id="KW-1185">Reference proteome</keyword>
<organism evidence="2 3">
    <name type="scientific">Diploscapter pachys</name>
    <dbReference type="NCBI Taxonomy" id="2018661"/>
    <lineage>
        <taxon>Eukaryota</taxon>
        <taxon>Metazoa</taxon>
        <taxon>Ecdysozoa</taxon>
        <taxon>Nematoda</taxon>
        <taxon>Chromadorea</taxon>
        <taxon>Rhabditida</taxon>
        <taxon>Rhabditina</taxon>
        <taxon>Rhabditomorpha</taxon>
        <taxon>Rhabditoidea</taxon>
        <taxon>Rhabditidae</taxon>
        <taxon>Diploscapter</taxon>
    </lineage>
</organism>